<evidence type="ECO:0000256" key="2">
    <source>
        <dbReference type="ARBA" id="ARBA00005228"/>
    </source>
</evidence>
<feature type="transmembrane region" description="Helical" evidence="8">
    <location>
        <begin position="20"/>
        <end position="39"/>
    </location>
</feature>
<dbReference type="InterPro" id="IPR051167">
    <property type="entry name" value="Prolyl_oligopep/macrocyclase"/>
</dbReference>
<keyword evidence="5 7" id="KW-0378">Hydrolase</keyword>
<dbReference type="InterPro" id="IPR001375">
    <property type="entry name" value="Peptidase_S9_cat"/>
</dbReference>
<dbReference type="Proteomes" id="UP000070412">
    <property type="component" value="Unassembled WGS sequence"/>
</dbReference>
<dbReference type="SUPFAM" id="SSF53474">
    <property type="entry name" value="alpha/beta-Hydrolases"/>
    <property type="match status" value="1"/>
</dbReference>
<evidence type="ECO:0000256" key="3">
    <source>
        <dbReference type="ARBA" id="ARBA00016310"/>
    </source>
</evidence>
<dbReference type="SUPFAM" id="SSF50993">
    <property type="entry name" value="Peptidase/esterase 'gauge' domain"/>
    <property type="match status" value="1"/>
</dbReference>
<dbReference type="EnsemblMetazoa" id="SSS_4120s_mrna">
    <property type="protein sequence ID" value="KAF7488629.1"/>
    <property type="gene ID" value="SSS_4120"/>
</dbReference>
<reference evidence="12" key="3">
    <citation type="submission" date="2022-06" db="UniProtKB">
        <authorList>
            <consortium name="EnsemblMetazoa"/>
        </authorList>
    </citation>
    <scope>IDENTIFICATION</scope>
</reference>
<sequence>MSEKLRQISTSPPSLSTKDFLFIVRLIGFLLLIRTIPVVRCYHQQQHLHPNDYQQQQQQNRLNLTRLYRFGYPFVKRDRFSYERFGVKIPDPYHWLEDPDHQETKRFVREQNKLTTKYIRRNRDYASIRKSFLSLSNYTSYGIIDKYGDYYYQFRGSLFQDQSILYRQKSLRDFGGKEAEVFIDPNQFSTDGTVALSFVQFSPDFKWCAYGFSKGGSDWVRIKIKNVATKEDLGEELIKVKFSSLAWNKNSEGFFYAFYDEYEGQAQGTDTLVALNQKLYYHRVNTSQEDDQKIFGFPEHPRWLVGSIHISNDGKTIHLFPSEGTSKSMWLVAEFDPNFSRETKFEFNWIVDRFESLYEYLGDDDDCFYIRTDNQAENFRVVCVDRSCPCEKSWQDVLANSDEYVLRDAVIVNQRYLVALYLIDVVDSMKVFNLSTGRFLYEIHTPIGSIAISSNPYRKSSEFFYKFVTFDKPGIIYRHNLAKSTKSKIFQQSIIEGLDYEVESFETTQKFYRSKDGTIVPMFLFHRKNLKRDGRRPTWLTAYGGFGISIVPHFSTMALFFAKHLDGVFAVANIRGGGEYGEEWHREGMLLNKQNVFDDFASAAKWLINKRYTSRSKLTIEGGSNGGLLMGASCNQRPDLFGTAIAKVGVMDMLKFPLFTIGYAWIQEYGDPIRNETQFDYISAYSPLHNVPKATKIYPNLLVMTADHDDRVVPGHSYKFISEVQFRLGWHFPYKPFLIRIDSKSGHGFGKSITKRIDESTDIVCFILNANKFRFRP</sequence>
<evidence type="ECO:0000259" key="9">
    <source>
        <dbReference type="Pfam" id="PF00326"/>
    </source>
</evidence>
<organism evidence="11">
    <name type="scientific">Sarcoptes scabiei</name>
    <name type="common">Itch mite</name>
    <name type="synonym">Acarus scabiei</name>
    <dbReference type="NCBI Taxonomy" id="52283"/>
    <lineage>
        <taxon>Eukaryota</taxon>
        <taxon>Metazoa</taxon>
        <taxon>Ecdysozoa</taxon>
        <taxon>Arthropoda</taxon>
        <taxon>Chelicerata</taxon>
        <taxon>Arachnida</taxon>
        <taxon>Acari</taxon>
        <taxon>Acariformes</taxon>
        <taxon>Sarcoptiformes</taxon>
        <taxon>Astigmata</taxon>
        <taxon>Psoroptidia</taxon>
        <taxon>Sarcoptoidea</taxon>
        <taxon>Sarcoptidae</taxon>
        <taxon>Sarcoptinae</taxon>
        <taxon>Sarcoptes</taxon>
    </lineage>
</organism>
<dbReference type="OrthoDB" id="248387at2759"/>
<evidence type="ECO:0000259" key="10">
    <source>
        <dbReference type="Pfam" id="PF02897"/>
    </source>
</evidence>
<dbReference type="Gene3D" id="3.40.50.1820">
    <property type="entry name" value="alpha/beta hydrolase"/>
    <property type="match status" value="1"/>
</dbReference>
<dbReference type="Gene3D" id="2.130.10.120">
    <property type="entry name" value="Prolyl oligopeptidase, N-terminal domain"/>
    <property type="match status" value="1"/>
</dbReference>
<dbReference type="GO" id="GO:0070012">
    <property type="term" value="F:oligopeptidase activity"/>
    <property type="evidence" value="ECO:0007669"/>
    <property type="project" value="TreeGrafter"/>
</dbReference>
<dbReference type="InterPro" id="IPR023302">
    <property type="entry name" value="Pept_S9A_N"/>
</dbReference>
<protein>
    <recommendedName>
        <fullName evidence="3 7">Prolyl endopeptidase</fullName>
        <ecNumber evidence="7">3.4.21.-</ecNumber>
    </recommendedName>
</protein>
<dbReference type="Pfam" id="PF02897">
    <property type="entry name" value="Peptidase_S9_N"/>
    <property type="match status" value="1"/>
</dbReference>
<dbReference type="EMBL" id="WVUK01000066">
    <property type="protein sequence ID" value="KAF7488629.1"/>
    <property type="molecule type" value="Genomic_DNA"/>
</dbReference>
<evidence type="ECO:0000256" key="4">
    <source>
        <dbReference type="ARBA" id="ARBA00022670"/>
    </source>
</evidence>
<reference evidence="11" key="2">
    <citation type="submission" date="2020-01" db="EMBL/GenBank/DDBJ databases">
        <authorList>
            <person name="Korhonen P.K.K."/>
            <person name="Guangxu M.G."/>
            <person name="Wang T.W."/>
            <person name="Stroehlein A.J.S."/>
            <person name="Young N.D."/>
            <person name="Ang C.-S.A."/>
            <person name="Fernando D.W.F."/>
            <person name="Lu H.L."/>
            <person name="Taylor S.T."/>
            <person name="Ehtesham M.E.M."/>
            <person name="Najaraj S.H.N."/>
            <person name="Harsha G.H.G."/>
            <person name="Madugundu A.M."/>
            <person name="Renuse S.R."/>
            <person name="Holt D.H."/>
            <person name="Pandey A.P."/>
            <person name="Papenfuss A.P."/>
            <person name="Gasser R.B.G."/>
            <person name="Fischer K.F."/>
        </authorList>
    </citation>
    <scope>NUCLEOTIDE SEQUENCE</scope>
    <source>
        <strain evidence="11">SSS_KF_BRIS2020</strain>
    </source>
</reference>
<evidence type="ECO:0000256" key="8">
    <source>
        <dbReference type="SAM" id="Phobius"/>
    </source>
</evidence>
<dbReference type="AlphaFoldDB" id="A0A834R2Z4"/>
<dbReference type="GO" id="GO:0006508">
    <property type="term" value="P:proteolysis"/>
    <property type="evidence" value="ECO:0007669"/>
    <property type="project" value="UniProtKB-KW"/>
</dbReference>
<keyword evidence="6 7" id="KW-0720">Serine protease</keyword>
<dbReference type="PROSITE" id="PS00708">
    <property type="entry name" value="PRO_ENDOPEP_SER"/>
    <property type="match status" value="1"/>
</dbReference>
<keyword evidence="4 7" id="KW-0645">Protease</keyword>
<evidence type="ECO:0000256" key="1">
    <source>
        <dbReference type="ARBA" id="ARBA00001070"/>
    </source>
</evidence>
<evidence type="ECO:0000256" key="5">
    <source>
        <dbReference type="ARBA" id="ARBA00022801"/>
    </source>
</evidence>
<comment type="catalytic activity">
    <reaction evidence="1">
        <text>Hydrolysis of Pro-|-Xaa &gt;&gt; Ala-|-Xaa in oligopeptides.</text>
        <dbReference type="EC" id="3.4.21.26"/>
    </reaction>
</comment>
<evidence type="ECO:0000313" key="13">
    <source>
        <dbReference type="Proteomes" id="UP000070412"/>
    </source>
</evidence>
<accession>A0A834R2Z4</accession>
<dbReference type="GO" id="GO:0004252">
    <property type="term" value="F:serine-type endopeptidase activity"/>
    <property type="evidence" value="ECO:0007669"/>
    <property type="project" value="UniProtKB-UniRule"/>
</dbReference>
<dbReference type="FunFam" id="3.40.50.1820:FF:000005">
    <property type="entry name" value="Prolyl endopeptidase"/>
    <property type="match status" value="1"/>
</dbReference>
<evidence type="ECO:0000313" key="11">
    <source>
        <dbReference type="EMBL" id="KAF7488629.1"/>
    </source>
</evidence>
<gene>
    <name evidence="11" type="ORF">SSS_4120</name>
</gene>
<dbReference type="PANTHER" id="PTHR42881">
    <property type="entry name" value="PROLYL ENDOPEPTIDASE"/>
    <property type="match status" value="1"/>
</dbReference>
<proteinExistence type="inferred from homology"/>
<dbReference type="GO" id="GO:0005829">
    <property type="term" value="C:cytosol"/>
    <property type="evidence" value="ECO:0007669"/>
    <property type="project" value="TreeGrafter"/>
</dbReference>
<evidence type="ECO:0000313" key="12">
    <source>
        <dbReference type="EnsemblMetazoa" id="KAF7488629.1"/>
    </source>
</evidence>
<keyword evidence="8" id="KW-0472">Membrane</keyword>
<keyword evidence="8" id="KW-0812">Transmembrane</keyword>
<keyword evidence="8" id="KW-1133">Transmembrane helix</keyword>
<dbReference type="PRINTS" id="PR00862">
    <property type="entry name" value="PROLIGOPTASE"/>
</dbReference>
<name>A0A834R2Z4_SARSC</name>
<dbReference type="PANTHER" id="PTHR42881:SF2">
    <property type="entry name" value="PROLYL ENDOPEPTIDASE"/>
    <property type="match status" value="1"/>
</dbReference>
<comment type="similarity">
    <text evidence="2 7">Belongs to the peptidase S9A family.</text>
</comment>
<dbReference type="Pfam" id="PF00326">
    <property type="entry name" value="Peptidase_S9"/>
    <property type="match status" value="1"/>
</dbReference>
<keyword evidence="13" id="KW-1185">Reference proteome</keyword>
<dbReference type="InterPro" id="IPR002471">
    <property type="entry name" value="Pept_S9_AS"/>
</dbReference>
<dbReference type="InterPro" id="IPR029058">
    <property type="entry name" value="AB_hydrolase_fold"/>
</dbReference>
<evidence type="ECO:0000256" key="7">
    <source>
        <dbReference type="RuleBase" id="RU368024"/>
    </source>
</evidence>
<dbReference type="InterPro" id="IPR002470">
    <property type="entry name" value="Peptidase_S9A"/>
</dbReference>
<dbReference type="EC" id="3.4.21.-" evidence="7"/>
<evidence type="ECO:0000256" key="6">
    <source>
        <dbReference type="ARBA" id="ARBA00022825"/>
    </source>
</evidence>
<feature type="domain" description="Peptidase S9 prolyl oligopeptidase catalytic" evidence="9">
    <location>
        <begin position="553"/>
        <end position="769"/>
    </location>
</feature>
<feature type="domain" description="Peptidase S9A N-terminal" evidence="10">
    <location>
        <begin position="77"/>
        <end position="488"/>
    </location>
</feature>
<reference evidence="13" key="1">
    <citation type="journal article" date="2020" name="PLoS Negl. Trop. Dis.">
        <title>High-quality nuclear genome for Sarcoptes scabiei-A critical resource for a neglected parasite.</title>
        <authorList>
            <person name="Korhonen P.K."/>
            <person name="Gasser R.B."/>
            <person name="Ma G."/>
            <person name="Wang T."/>
            <person name="Stroehlein A.J."/>
            <person name="Young N.D."/>
            <person name="Ang C.S."/>
            <person name="Fernando D.D."/>
            <person name="Lu H.C."/>
            <person name="Taylor S."/>
            <person name="Reynolds S.L."/>
            <person name="Mofiz E."/>
            <person name="Najaraj S.H."/>
            <person name="Gowda H."/>
            <person name="Madugundu A."/>
            <person name="Renuse S."/>
            <person name="Holt D."/>
            <person name="Pandey A."/>
            <person name="Papenfuss A.T."/>
            <person name="Fischer K."/>
        </authorList>
    </citation>
    <scope>NUCLEOTIDE SEQUENCE [LARGE SCALE GENOMIC DNA]</scope>
</reference>